<name>A0A858SUB1_9RHOB</name>
<dbReference type="NCBIfam" id="TIGR03491">
    <property type="entry name" value="TM0106 family RecB-like putative nuclease"/>
    <property type="match status" value="1"/>
</dbReference>
<evidence type="ECO:0000313" key="8">
    <source>
        <dbReference type="EMBL" id="QJF51101.1"/>
    </source>
</evidence>
<dbReference type="CDD" id="cd18808">
    <property type="entry name" value="SF1_C_Upf1"/>
    <property type="match status" value="1"/>
</dbReference>
<sequence>MRKHVDQIVLSASDLVGYLNCGHLTELDLQVAEGALAKPKHWDPLLEILRERGDQHEKAFIAHLEAQGLISVRIYGVDITPAAVAETRAAMEAGAQIIVQAALAHDKWVGRADILRRVEKPSNLGSRSYEIIDTKLARETKAGSVLQLCLYADLLEQVQGIAPEYVYVVAPWSDFEPQAFRYADYAAYFRKAKAAAEAATSEGAPGGQYPEPKEHCDICRWRNQCDARRRADDHLCLVAGISKNQTAELQENGITTAAELAAMPTPMPWKPKKGSPLSYEKAREQARIQMESREAGEVRYELLPIVEDIGLCLLPEPSDGDIFFDIESDAFVGEHGLEYLFGYIYRDENGAWTCTADWAFERKGEKAIFERFVDFVNERREQYPDLHIYHYAPYEPGALKRLMGRYATREGEIDDFLRSNLLVDLYSVVRNGVRAGVESYSIKKLEPIYGFERDTSLPDANVALARLQAGLELGDIDAIDGEVRATVQSYNYDDCASTIALRDWLEDRRQELVDAGTEVPRPLPSDQEPSEALTERQEAVQALIERLTADVPADIEERSEEQHAHWILANILDWHRREDKAAWWEYFRLSALTPEELVDERTALSQLVFVGDVSPQGARTPVHRYAFPQQDTDIRGDEELRMNSGDKIGSVVAVSADDRTVDIKKMGKTADIHPEGVFAHQMFNTKEQANSLMRLGEYVADHGIEGDGPYQSARALLLRLKPELGNGPIRQPDETTLQAALRVARELGEGVFPIQGPPGTGKSYTGARMICELVKRGKKVGITANSHKVIRNLLDKVVEAAPEMKVDLCCVQKPKFGETEPDQERLKFVTGNAGVYAALGSGSAQVAGATHFLWSRADAHEVLDVLVIDEAAQMSLANVLAVAQSAKALILLGDPQQLDQPTQGTHPDGTGVSALEHVLGGAHTIAEDRGLFLEETWRLHPDICQFNSELFYDDKLHSVEGCELQEIRCAGSLSGTGLRYVPVEHSGNQSSSIEEAEAVAGLVKEVLSGQPTWTDREGQERPLTLEDILIIAPYNAQVFEIQQRLPGARVGTVDKFQGQEAPIAIYSMATSSHADAPRGMDFLYSSNRFNVAISRAKCVVVLFASAKVFEAECRTPRQMQLANAFCRYLEFADTIADRGRSNECGAKGNK</sequence>
<dbReference type="InterPro" id="IPR038720">
    <property type="entry name" value="YprB_RNase_H-like_dom"/>
</dbReference>
<dbReference type="Pfam" id="PF13482">
    <property type="entry name" value="RNase_H_2"/>
    <property type="match status" value="1"/>
</dbReference>
<dbReference type="InterPro" id="IPR027417">
    <property type="entry name" value="P-loop_NTPase"/>
</dbReference>
<dbReference type="Pfam" id="PF13604">
    <property type="entry name" value="AAA_30"/>
    <property type="match status" value="1"/>
</dbReference>
<evidence type="ECO:0000256" key="4">
    <source>
        <dbReference type="ARBA" id="ARBA00022840"/>
    </source>
</evidence>
<keyword evidence="2" id="KW-0378">Hydrolase</keyword>
<dbReference type="Proteomes" id="UP000503308">
    <property type="component" value="Chromosome"/>
</dbReference>
<keyword evidence="1" id="KW-0547">Nucleotide-binding</keyword>
<keyword evidence="4" id="KW-0067">ATP-binding</keyword>
<dbReference type="RefSeq" id="WP_169640316.1">
    <property type="nucleotide sequence ID" value="NZ_CP048788.1"/>
</dbReference>
<dbReference type="EMBL" id="CP048788">
    <property type="protein sequence ID" value="QJF51101.1"/>
    <property type="molecule type" value="Genomic_DNA"/>
</dbReference>
<dbReference type="InterPro" id="IPR038726">
    <property type="entry name" value="PDDEXK_AddAB-type"/>
</dbReference>
<keyword evidence="9" id="KW-1185">Reference proteome</keyword>
<dbReference type="InterPro" id="IPR019993">
    <property type="entry name" value="RecB_nuclease_TM0106_put"/>
</dbReference>
<dbReference type="InterPro" id="IPR047187">
    <property type="entry name" value="SF1_C_Upf1"/>
</dbReference>
<dbReference type="InterPro" id="IPR041679">
    <property type="entry name" value="DNA2/NAM7-like_C"/>
</dbReference>
<dbReference type="SUPFAM" id="SSF53098">
    <property type="entry name" value="Ribonuclease H-like"/>
    <property type="match status" value="1"/>
</dbReference>
<feature type="domain" description="PD-(D/E)XK endonuclease-like" evidence="5">
    <location>
        <begin position="108"/>
        <end position="226"/>
    </location>
</feature>
<feature type="domain" description="YprB ribonuclease H-like" evidence="7">
    <location>
        <begin position="322"/>
        <end position="505"/>
    </location>
</feature>
<dbReference type="GO" id="GO:0016787">
    <property type="term" value="F:hydrolase activity"/>
    <property type="evidence" value="ECO:0007669"/>
    <property type="project" value="UniProtKB-KW"/>
</dbReference>
<proteinExistence type="predicted"/>
<evidence type="ECO:0000259" key="6">
    <source>
        <dbReference type="Pfam" id="PF13087"/>
    </source>
</evidence>
<evidence type="ECO:0000256" key="1">
    <source>
        <dbReference type="ARBA" id="ARBA00022741"/>
    </source>
</evidence>
<protein>
    <submittedName>
        <fullName evidence="8">TM0106 family RecB-like putative nuclease</fullName>
    </submittedName>
</protein>
<dbReference type="GO" id="GO:0005524">
    <property type="term" value="F:ATP binding"/>
    <property type="evidence" value="ECO:0007669"/>
    <property type="project" value="UniProtKB-KW"/>
</dbReference>
<reference evidence="8 9" key="1">
    <citation type="submission" date="2020-02" db="EMBL/GenBank/DDBJ databases">
        <title>Genome sequence of Roseobacter ponti.</title>
        <authorList>
            <person name="Hollensteiner J."/>
            <person name="Schneider D."/>
            <person name="Poehlein A."/>
            <person name="Daniel R."/>
        </authorList>
    </citation>
    <scope>NUCLEOTIDE SEQUENCE [LARGE SCALE GENOMIC DNA]</scope>
    <source>
        <strain evidence="8 9">DSM 106830</strain>
    </source>
</reference>
<dbReference type="SUPFAM" id="SSF52540">
    <property type="entry name" value="P-loop containing nucleoside triphosphate hydrolases"/>
    <property type="match status" value="1"/>
</dbReference>
<dbReference type="PANTHER" id="PTHR43788">
    <property type="entry name" value="DNA2/NAM7 HELICASE FAMILY MEMBER"/>
    <property type="match status" value="1"/>
</dbReference>
<dbReference type="Gene3D" id="3.40.50.300">
    <property type="entry name" value="P-loop containing nucleotide triphosphate hydrolases"/>
    <property type="match status" value="2"/>
</dbReference>
<dbReference type="PANTHER" id="PTHR43788:SF8">
    <property type="entry name" value="DNA-BINDING PROTEIN SMUBP-2"/>
    <property type="match status" value="1"/>
</dbReference>
<dbReference type="InterPro" id="IPR012337">
    <property type="entry name" value="RNaseH-like_sf"/>
</dbReference>
<feature type="domain" description="DNA2/NAM7 helicase-like C-terminal" evidence="6">
    <location>
        <begin position="928"/>
        <end position="1105"/>
    </location>
</feature>
<evidence type="ECO:0000256" key="3">
    <source>
        <dbReference type="ARBA" id="ARBA00022806"/>
    </source>
</evidence>
<dbReference type="KEGG" id="rpon:G3256_07975"/>
<dbReference type="AlphaFoldDB" id="A0A858SUB1"/>
<gene>
    <name evidence="8" type="ORF">G3256_07975</name>
</gene>
<keyword evidence="3" id="KW-0347">Helicase</keyword>
<evidence type="ECO:0000313" key="9">
    <source>
        <dbReference type="Proteomes" id="UP000503308"/>
    </source>
</evidence>
<accession>A0A858SUB1</accession>
<dbReference type="Pfam" id="PF13087">
    <property type="entry name" value="AAA_12"/>
    <property type="match status" value="1"/>
</dbReference>
<evidence type="ECO:0000259" key="7">
    <source>
        <dbReference type="Pfam" id="PF13482"/>
    </source>
</evidence>
<dbReference type="GO" id="GO:0043139">
    <property type="term" value="F:5'-3' DNA helicase activity"/>
    <property type="evidence" value="ECO:0007669"/>
    <property type="project" value="TreeGrafter"/>
</dbReference>
<evidence type="ECO:0000256" key="2">
    <source>
        <dbReference type="ARBA" id="ARBA00022801"/>
    </source>
</evidence>
<dbReference type="InterPro" id="IPR050534">
    <property type="entry name" value="Coronavir_polyprotein_1ab"/>
</dbReference>
<evidence type="ECO:0000259" key="5">
    <source>
        <dbReference type="Pfam" id="PF12705"/>
    </source>
</evidence>
<organism evidence="8 9">
    <name type="scientific">Roseobacter ponti</name>
    <dbReference type="NCBI Taxonomy" id="1891787"/>
    <lineage>
        <taxon>Bacteria</taxon>
        <taxon>Pseudomonadati</taxon>
        <taxon>Pseudomonadota</taxon>
        <taxon>Alphaproteobacteria</taxon>
        <taxon>Rhodobacterales</taxon>
        <taxon>Roseobacteraceae</taxon>
        <taxon>Roseobacter</taxon>
    </lineage>
</organism>
<dbReference type="CDD" id="cd17934">
    <property type="entry name" value="DEXXQc_Upf1-like"/>
    <property type="match status" value="1"/>
</dbReference>
<dbReference type="Pfam" id="PF12705">
    <property type="entry name" value="PDDEXK_1"/>
    <property type="match status" value="1"/>
</dbReference>